<dbReference type="GO" id="GO:0016798">
    <property type="term" value="F:hydrolase activity, acting on glycosyl bonds"/>
    <property type="evidence" value="ECO:0007669"/>
    <property type="project" value="UniProtKB-KW"/>
</dbReference>
<feature type="domain" description="Fibronectin type-III" evidence="3">
    <location>
        <begin position="45"/>
        <end position="134"/>
    </location>
</feature>
<accession>A0A6V8KXW0</accession>
<protein>
    <recommendedName>
        <fullName evidence="3">Fibronectin type-III domain-containing protein</fullName>
    </recommendedName>
</protein>
<dbReference type="CDD" id="cd00063">
    <property type="entry name" value="FN3"/>
    <property type="match status" value="1"/>
</dbReference>
<evidence type="ECO:0000259" key="3">
    <source>
        <dbReference type="PROSITE" id="PS50853"/>
    </source>
</evidence>
<dbReference type="EMBL" id="BLPG01000001">
    <property type="protein sequence ID" value="GFJ86656.1"/>
    <property type="molecule type" value="Genomic_DNA"/>
</dbReference>
<dbReference type="SUPFAM" id="SSF49265">
    <property type="entry name" value="Fibronectin type III"/>
    <property type="match status" value="1"/>
</dbReference>
<dbReference type="GO" id="GO:0000272">
    <property type="term" value="P:polysaccharide catabolic process"/>
    <property type="evidence" value="ECO:0007669"/>
    <property type="project" value="UniProtKB-KW"/>
</dbReference>
<keyword evidence="2" id="KW-0119">Carbohydrate metabolism</keyword>
<name>A0A6V8KXW0_9ACTN</name>
<dbReference type="SMART" id="SM00060">
    <property type="entry name" value="FN3"/>
    <property type="match status" value="1"/>
</dbReference>
<evidence type="ECO:0000313" key="4">
    <source>
        <dbReference type="EMBL" id="GFJ86656.1"/>
    </source>
</evidence>
<evidence type="ECO:0000256" key="1">
    <source>
        <dbReference type="ARBA" id="ARBA00023295"/>
    </source>
</evidence>
<dbReference type="Gene3D" id="2.60.40.10">
    <property type="entry name" value="Immunoglobulins"/>
    <property type="match status" value="1"/>
</dbReference>
<reference evidence="4 5" key="2">
    <citation type="submission" date="2020-03" db="EMBL/GenBank/DDBJ databases">
        <authorList>
            <person name="Ichikawa N."/>
            <person name="Kimura A."/>
            <person name="Kitahashi Y."/>
            <person name="Uohara A."/>
        </authorList>
    </citation>
    <scope>NUCLEOTIDE SEQUENCE [LARGE SCALE GENOMIC DNA]</scope>
    <source>
        <strain evidence="4 5">NBRC 108638</strain>
    </source>
</reference>
<dbReference type="PROSITE" id="PS50853">
    <property type="entry name" value="FN3"/>
    <property type="match status" value="1"/>
</dbReference>
<dbReference type="InterPro" id="IPR013783">
    <property type="entry name" value="Ig-like_fold"/>
</dbReference>
<dbReference type="InterPro" id="IPR036116">
    <property type="entry name" value="FN3_sf"/>
</dbReference>
<keyword evidence="1" id="KW-0378">Hydrolase</keyword>
<dbReference type="Proteomes" id="UP000482960">
    <property type="component" value="Unassembled WGS sequence"/>
</dbReference>
<keyword evidence="2" id="KW-0624">Polysaccharide degradation</keyword>
<comment type="caution">
    <text evidence="4">The sequence shown here is derived from an EMBL/GenBank/DDBJ whole genome shotgun (WGS) entry which is preliminary data.</text>
</comment>
<proteinExistence type="predicted"/>
<gene>
    <name evidence="4" type="ORF">Prum_002980</name>
</gene>
<dbReference type="InterPro" id="IPR003961">
    <property type="entry name" value="FN3_dom"/>
</dbReference>
<evidence type="ECO:0000256" key="2">
    <source>
        <dbReference type="ARBA" id="ARBA00023326"/>
    </source>
</evidence>
<evidence type="ECO:0000313" key="5">
    <source>
        <dbReference type="Proteomes" id="UP000482960"/>
    </source>
</evidence>
<reference evidence="4 5" key="1">
    <citation type="submission" date="2020-03" db="EMBL/GenBank/DDBJ databases">
        <title>Whole genome shotgun sequence of Phytohabitans rumicis NBRC 108638.</title>
        <authorList>
            <person name="Komaki H."/>
            <person name="Tamura T."/>
        </authorList>
    </citation>
    <scope>NUCLEOTIDE SEQUENCE [LARGE SCALE GENOMIC DNA]</scope>
    <source>
        <strain evidence="4 5">NBRC 108638</strain>
    </source>
</reference>
<dbReference type="AlphaFoldDB" id="A0A6V8KXW0"/>
<organism evidence="4 5">
    <name type="scientific">Phytohabitans rumicis</name>
    <dbReference type="NCBI Taxonomy" id="1076125"/>
    <lineage>
        <taxon>Bacteria</taxon>
        <taxon>Bacillati</taxon>
        <taxon>Actinomycetota</taxon>
        <taxon>Actinomycetes</taxon>
        <taxon>Micromonosporales</taxon>
        <taxon>Micromonosporaceae</taxon>
    </lineage>
</organism>
<sequence>MVRGRLTLVLTAAIVLAGGLVGPAEVALAGPPAVASTATLTPLDPPSQPVVSELTPTSARLTWTGPSGPVFRFSMKQLVNGAWQGYASMPTNTFVVGLTPGGTSTFAVYAVPLAFSGYTISDLSPPVTITAPLS</sequence>
<keyword evidence="1" id="KW-0326">Glycosidase</keyword>
<keyword evidence="5" id="KW-1185">Reference proteome</keyword>